<organism evidence="7 8">
    <name type="scientific">Coptis chinensis</name>
    <dbReference type="NCBI Taxonomy" id="261450"/>
    <lineage>
        <taxon>Eukaryota</taxon>
        <taxon>Viridiplantae</taxon>
        <taxon>Streptophyta</taxon>
        <taxon>Embryophyta</taxon>
        <taxon>Tracheophyta</taxon>
        <taxon>Spermatophyta</taxon>
        <taxon>Magnoliopsida</taxon>
        <taxon>Ranunculales</taxon>
        <taxon>Ranunculaceae</taxon>
        <taxon>Coptidoideae</taxon>
        <taxon>Coptis</taxon>
    </lineage>
</organism>
<comment type="similarity">
    <text evidence="2">Belongs to the glycosyl hydrolase 3 family.</text>
</comment>
<evidence type="ECO:0000256" key="6">
    <source>
        <dbReference type="ARBA" id="ARBA00023295"/>
    </source>
</evidence>
<dbReference type="EMBL" id="JADFTS010000003">
    <property type="protein sequence ID" value="KAF9613695.1"/>
    <property type="molecule type" value="Genomic_DNA"/>
</dbReference>
<keyword evidence="6" id="KW-0326">Glycosidase</keyword>
<dbReference type="InterPro" id="IPR051915">
    <property type="entry name" value="Cellulose_Degrad_GH3"/>
</dbReference>
<gene>
    <name evidence="7" type="ORF">IFM89_010137</name>
</gene>
<dbReference type="GO" id="GO:0009251">
    <property type="term" value="P:glucan catabolic process"/>
    <property type="evidence" value="ECO:0007669"/>
    <property type="project" value="TreeGrafter"/>
</dbReference>
<evidence type="ECO:0000313" key="8">
    <source>
        <dbReference type="Proteomes" id="UP000631114"/>
    </source>
</evidence>
<name>A0A835I8Y3_9MAGN</name>
<evidence type="ECO:0000256" key="4">
    <source>
        <dbReference type="ARBA" id="ARBA00022729"/>
    </source>
</evidence>
<dbReference type="PANTHER" id="PTHR30620:SF16">
    <property type="entry name" value="LYSOSOMAL BETA GLUCOSIDASE"/>
    <property type="match status" value="1"/>
</dbReference>
<dbReference type="EC" id="3.2.1.21" evidence="3"/>
<keyword evidence="8" id="KW-1185">Reference proteome</keyword>
<dbReference type="AlphaFoldDB" id="A0A835I8Y3"/>
<evidence type="ECO:0000256" key="1">
    <source>
        <dbReference type="ARBA" id="ARBA00000448"/>
    </source>
</evidence>
<dbReference type="SUPFAM" id="SSF52279">
    <property type="entry name" value="Beta-D-glucan exohydrolase, C-terminal domain"/>
    <property type="match status" value="1"/>
</dbReference>
<dbReference type="PANTHER" id="PTHR30620">
    <property type="entry name" value="PERIPLASMIC BETA-GLUCOSIDASE-RELATED"/>
    <property type="match status" value="1"/>
</dbReference>
<evidence type="ECO:0000256" key="3">
    <source>
        <dbReference type="ARBA" id="ARBA00012744"/>
    </source>
</evidence>
<keyword evidence="5" id="KW-0378">Hydrolase</keyword>
<comment type="catalytic activity">
    <reaction evidence="1">
        <text>Hydrolysis of terminal, non-reducing beta-D-glucosyl residues with release of beta-D-glucose.</text>
        <dbReference type="EC" id="3.2.1.21"/>
    </reaction>
</comment>
<protein>
    <recommendedName>
        <fullName evidence="3">beta-glucosidase</fullName>
        <ecNumber evidence="3">3.2.1.21</ecNumber>
    </recommendedName>
</protein>
<dbReference type="Proteomes" id="UP000631114">
    <property type="component" value="Unassembled WGS sequence"/>
</dbReference>
<evidence type="ECO:0000256" key="5">
    <source>
        <dbReference type="ARBA" id="ARBA00022801"/>
    </source>
</evidence>
<accession>A0A835I8Y3</accession>
<dbReference type="Gene3D" id="3.40.50.1700">
    <property type="entry name" value="Glycoside hydrolase family 3 C-terminal domain"/>
    <property type="match status" value="1"/>
</dbReference>
<proteinExistence type="inferred from homology"/>
<dbReference type="OrthoDB" id="1730990at2759"/>
<dbReference type="GO" id="GO:0008422">
    <property type="term" value="F:beta-glucosidase activity"/>
    <property type="evidence" value="ECO:0007669"/>
    <property type="project" value="UniProtKB-EC"/>
</dbReference>
<reference evidence="7 8" key="1">
    <citation type="submission" date="2020-10" db="EMBL/GenBank/DDBJ databases">
        <title>The Coptis chinensis genome and diversification of protoberbering-type alkaloids.</title>
        <authorList>
            <person name="Wang B."/>
            <person name="Shu S."/>
            <person name="Song C."/>
            <person name="Liu Y."/>
        </authorList>
    </citation>
    <scope>NUCLEOTIDE SEQUENCE [LARGE SCALE GENOMIC DNA]</scope>
    <source>
        <strain evidence="7">HL-2020</strain>
        <tissue evidence="7">Leaf</tissue>
    </source>
</reference>
<comment type="caution">
    <text evidence="7">The sequence shown here is derived from an EMBL/GenBank/DDBJ whole genome shotgun (WGS) entry which is preliminary data.</text>
</comment>
<evidence type="ECO:0000256" key="2">
    <source>
        <dbReference type="ARBA" id="ARBA00005336"/>
    </source>
</evidence>
<keyword evidence="4" id="KW-0732">Signal</keyword>
<evidence type="ECO:0000313" key="7">
    <source>
        <dbReference type="EMBL" id="KAF9613695.1"/>
    </source>
</evidence>
<dbReference type="InterPro" id="IPR036881">
    <property type="entry name" value="Glyco_hydro_3_C_sf"/>
</dbReference>
<sequence>MINCHPSFDGFGIGTEHRGLARETVRKSLVLLKNGKSTDKPLLPLSKKAPKILVAGSHADNLGYQYNAMAGLSSGNDLTIATQVIYNENPDAGFVKSGQ</sequence>